<comment type="caution">
    <text evidence="9">The sequence shown here is derived from an EMBL/GenBank/DDBJ whole genome shotgun (WGS) entry which is preliminary data.</text>
</comment>
<evidence type="ECO:0000256" key="3">
    <source>
        <dbReference type="ARBA" id="ARBA00022679"/>
    </source>
</evidence>
<dbReference type="Pfam" id="PF02397">
    <property type="entry name" value="Bac_transf"/>
    <property type="match status" value="1"/>
</dbReference>
<evidence type="ECO:0000256" key="7">
    <source>
        <dbReference type="SAM" id="Phobius"/>
    </source>
</evidence>
<feature type="transmembrane region" description="Helical" evidence="7">
    <location>
        <begin position="7"/>
        <end position="28"/>
    </location>
</feature>
<evidence type="ECO:0000256" key="6">
    <source>
        <dbReference type="ARBA" id="ARBA00023136"/>
    </source>
</evidence>
<comment type="subcellular location">
    <subcellularLocation>
        <location evidence="1">Membrane</location>
        <topology evidence="1">Multi-pass membrane protein</topology>
    </subcellularLocation>
</comment>
<reference evidence="9 10" key="1">
    <citation type="submission" date="2019-12" db="EMBL/GenBank/DDBJ databases">
        <authorList>
            <person name="Zhao J."/>
        </authorList>
    </citation>
    <scope>NUCLEOTIDE SEQUENCE [LARGE SCALE GENOMIC DNA]</scope>
    <source>
        <strain evidence="9 10">S-15</strain>
    </source>
</reference>
<dbReference type="Pfam" id="PF13727">
    <property type="entry name" value="CoA_binding_3"/>
    <property type="match status" value="1"/>
</dbReference>
<dbReference type="RefSeq" id="WP_160633962.1">
    <property type="nucleotide sequence ID" value="NZ_WWNE01000012.1"/>
</dbReference>
<evidence type="ECO:0000256" key="4">
    <source>
        <dbReference type="ARBA" id="ARBA00022692"/>
    </source>
</evidence>
<name>A0A6N9NNN5_9FLAO</name>
<dbReference type="InterPro" id="IPR003362">
    <property type="entry name" value="Bact_transf"/>
</dbReference>
<evidence type="ECO:0000259" key="8">
    <source>
        <dbReference type="Pfam" id="PF02397"/>
    </source>
</evidence>
<dbReference type="EMBL" id="WWNE01000012">
    <property type="protein sequence ID" value="NBG67011.1"/>
    <property type="molecule type" value="Genomic_DNA"/>
</dbReference>
<feature type="domain" description="Bacterial sugar transferase" evidence="8">
    <location>
        <begin position="283"/>
        <end position="466"/>
    </location>
</feature>
<feature type="transmembrane region" description="Helical" evidence="7">
    <location>
        <begin position="114"/>
        <end position="139"/>
    </location>
</feature>
<keyword evidence="4 7" id="KW-0812">Transmembrane</keyword>
<protein>
    <submittedName>
        <fullName evidence="9">Exopolysaccharide biosynthesis polyprenyl glycosylphosphotransferase</fullName>
    </submittedName>
</protein>
<feature type="transmembrane region" description="Helical" evidence="7">
    <location>
        <begin position="285"/>
        <end position="309"/>
    </location>
</feature>
<dbReference type="AlphaFoldDB" id="A0A6N9NNN5"/>
<feature type="transmembrane region" description="Helical" evidence="7">
    <location>
        <begin position="82"/>
        <end position="102"/>
    </location>
</feature>
<dbReference type="NCBIfam" id="TIGR03025">
    <property type="entry name" value="EPS_sugtrans"/>
    <property type="match status" value="1"/>
</dbReference>
<proteinExistence type="inferred from homology"/>
<evidence type="ECO:0000313" key="9">
    <source>
        <dbReference type="EMBL" id="NBG67011.1"/>
    </source>
</evidence>
<dbReference type="GO" id="GO:0016020">
    <property type="term" value="C:membrane"/>
    <property type="evidence" value="ECO:0007669"/>
    <property type="project" value="UniProtKB-SubCell"/>
</dbReference>
<feature type="transmembrane region" description="Helical" evidence="7">
    <location>
        <begin position="48"/>
        <end position="70"/>
    </location>
</feature>
<dbReference type="Proteomes" id="UP000470771">
    <property type="component" value="Unassembled WGS sequence"/>
</dbReference>
<keyword evidence="5 7" id="KW-1133">Transmembrane helix</keyword>
<dbReference type="Gene3D" id="3.40.50.720">
    <property type="entry name" value="NAD(P)-binding Rossmann-like Domain"/>
    <property type="match status" value="1"/>
</dbReference>
<keyword evidence="3 9" id="KW-0808">Transferase</keyword>
<keyword evidence="6 7" id="KW-0472">Membrane</keyword>
<organism evidence="9 10">
    <name type="scientific">Acidiluteibacter ferrifornacis</name>
    <dbReference type="NCBI Taxonomy" id="2692424"/>
    <lineage>
        <taxon>Bacteria</taxon>
        <taxon>Pseudomonadati</taxon>
        <taxon>Bacteroidota</taxon>
        <taxon>Flavobacteriia</taxon>
        <taxon>Flavobacteriales</taxon>
        <taxon>Cryomorphaceae</taxon>
        <taxon>Acidiluteibacter</taxon>
    </lineage>
</organism>
<evidence type="ECO:0000256" key="2">
    <source>
        <dbReference type="ARBA" id="ARBA00006464"/>
    </source>
</evidence>
<keyword evidence="10" id="KW-1185">Reference proteome</keyword>
<sequence length="470" mass="54662">MNRRLQIIKYVFADFVAALLAWGLFFRFRKIYLEPLKFGQQPFEYDSNFFLGLLFIPLFWIVLYAATGYYFDVFRKARLKDLLQTILISIIGCILLFFVFILDDEINTYKDYYLSLLYFFSLHTFLTSLFRTIITTNIVHKIQNRKMGFNTIIIGANTRAINLYNEMEGNEKSYGNKFVGFVRVKKNEKYLLEEYLPFLGNSENLKTIIAEHQIEEAIIAIESSEHQSLEKIISELEGQNVLVKVIPDMYDILSGSVKMTSIFGAPLIIINREIMPPWQQTIKRLIDIFVSLFVLIVFSPLYLTIAIIVKTTSKGPAFFRQERIGLHGKPFNIIKFRSMYTDAEKAGPALSSTNDPRITKFGIFMRKTRMDEIPQFYNVLIGDMSLVGPRPERQFFIDKIVEKATHYNHLLKVRPGITSWGQVKYGYAENVDQMVERLKFDIIYIENMSLLVDFKILIYTVMIVLKGSGK</sequence>
<dbReference type="PANTHER" id="PTHR30576:SF0">
    <property type="entry name" value="UNDECAPRENYL-PHOSPHATE N-ACETYLGALACTOSAMINYL 1-PHOSPHATE TRANSFERASE-RELATED"/>
    <property type="match status" value="1"/>
</dbReference>
<evidence type="ECO:0000256" key="5">
    <source>
        <dbReference type="ARBA" id="ARBA00022989"/>
    </source>
</evidence>
<accession>A0A6N9NNN5</accession>
<dbReference type="PANTHER" id="PTHR30576">
    <property type="entry name" value="COLANIC BIOSYNTHESIS UDP-GLUCOSE LIPID CARRIER TRANSFERASE"/>
    <property type="match status" value="1"/>
</dbReference>
<evidence type="ECO:0000256" key="1">
    <source>
        <dbReference type="ARBA" id="ARBA00004141"/>
    </source>
</evidence>
<dbReference type="InterPro" id="IPR017475">
    <property type="entry name" value="EPS_sugar_tfrase"/>
</dbReference>
<comment type="similarity">
    <text evidence="2">Belongs to the bacterial sugar transferase family.</text>
</comment>
<gene>
    <name evidence="9" type="ORF">GQN54_12855</name>
</gene>
<dbReference type="GO" id="GO:0016780">
    <property type="term" value="F:phosphotransferase activity, for other substituted phosphate groups"/>
    <property type="evidence" value="ECO:0007669"/>
    <property type="project" value="TreeGrafter"/>
</dbReference>
<evidence type="ECO:0000313" key="10">
    <source>
        <dbReference type="Proteomes" id="UP000470771"/>
    </source>
</evidence>